<dbReference type="InterPro" id="IPR050122">
    <property type="entry name" value="RTK"/>
</dbReference>
<dbReference type="PANTHER" id="PTHR24416:SF611">
    <property type="entry name" value="TYROSINE-PROTEIN KINASE TRANSMEMBRANE RECEPTOR ROR"/>
    <property type="match status" value="1"/>
</dbReference>
<dbReference type="AlphaFoldDB" id="A0A2G8K7C6"/>
<dbReference type="OrthoDB" id="5979581at2759"/>
<name>A0A2G8K7C6_STIJA</name>
<evidence type="ECO:0000259" key="7">
    <source>
        <dbReference type="PROSITE" id="PS50011"/>
    </source>
</evidence>
<dbReference type="Gene3D" id="1.10.510.10">
    <property type="entry name" value="Transferase(Phosphotransferase) domain 1"/>
    <property type="match status" value="1"/>
</dbReference>
<dbReference type="PANTHER" id="PTHR24416">
    <property type="entry name" value="TYROSINE-PROTEIN KINASE RECEPTOR"/>
    <property type="match status" value="1"/>
</dbReference>
<dbReference type="GO" id="GO:0007169">
    <property type="term" value="P:cell surface receptor protein tyrosine kinase signaling pathway"/>
    <property type="evidence" value="ECO:0007669"/>
    <property type="project" value="TreeGrafter"/>
</dbReference>
<dbReference type="Pfam" id="PF07714">
    <property type="entry name" value="PK_Tyr_Ser-Thr"/>
    <property type="match status" value="1"/>
</dbReference>
<dbReference type="InterPro" id="IPR036179">
    <property type="entry name" value="Ig-like_dom_sf"/>
</dbReference>
<comment type="caution">
    <text evidence="8">The sequence shown here is derived from an EMBL/GenBank/DDBJ whole genome shotgun (WGS) entry which is preliminary data.</text>
</comment>
<keyword evidence="4 6" id="KW-0472">Membrane</keyword>
<keyword evidence="5" id="KW-0325">Glycoprotein</keyword>
<dbReference type="InterPro" id="IPR000719">
    <property type="entry name" value="Prot_kinase_dom"/>
</dbReference>
<accession>A0A2G8K7C6</accession>
<dbReference type="GO" id="GO:0005886">
    <property type="term" value="C:plasma membrane"/>
    <property type="evidence" value="ECO:0007669"/>
    <property type="project" value="TreeGrafter"/>
</dbReference>
<evidence type="ECO:0000256" key="5">
    <source>
        <dbReference type="ARBA" id="ARBA00023180"/>
    </source>
</evidence>
<gene>
    <name evidence="8" type="ORF">BSL78_19234</name>
</gene>
<dbReference type="PROSITE" id="PS50011">
    <property type="entry name" value="PROTEIN_KINASE_DOM"/>
    <property type="match status" value="1"/>
</dbReference>
<protein>
    <submittedName>
        <fullName evidence="8">Chain A, Kit In Complex With Ponatinib</fullName>
    </submittedName>
</protein>
<feature type="transmembrane region" description="Helical" evidence="6">
    <location>
        <begin position="200"/>
        <end position="224"/>
    </location>
</feature>
<dbReference type="SUPFAM" id="SSF56112">
    <property type="entry name" value="Protein kinase-like (PK-like)"/>
    <property type="match status" value="1"/>
</dbReference>
<proteinExistence type="predicted"/>
<keyword evidence="2 6" id="KW-0812">Transmembrane</keyword>
<evidence type="ECO:0000256" key="6">
    <source>
        <dbReference type="SAM" id="Phobius"/>
    </source>
</evidence>
<evidence type="ECO:0000256" key="2">
    <source>
        <dbReference type="ARBA" id="ARBA00022692"/>
    </source>
</evidence>
<dbReference type="GO" id="GO:0005524">
    <property type="term" value="F:ATP binding"/>
    <property type="evidence" value="ECO:0007669"/>
    <property type="project" value="InterPro"/>
</dbReference>
<evidence type="ECO:0000256" key="1">
    <source>
        <dbReference type="ARBA" id="ARBA00004370"/>
    </source>
</evidence>
<evidence type="ECO:0000256" key="3">
    <source>
        <dbReference type="ARBA" id="ARBA00022989"/>
    </source>
</evidence>
<dbReference type="InterPro" id="IPR011009">
    <property type="entry name" value="Kinase-like_dom_sf"/>
</dbReference>
<reference evidence="8 9" key="1">
    <citation type="journal article" date="2017" name="PLoS Biol.">
        <title>The sea cucumber genome provides insights into morphological evolution and visceral regeneration.</title>
        <authorList>
            <person name="Zhang X."/>
            <person name="Sun L."/>
            <person name="Yuan J."/>
            <person name="Sun Y."/>
            <person name="Gao Y."/>
            <person name="Zhang L."/>
            <person name="Li S."/>
            <person name="Dai H."/>
            <person name="Hamel J.F."/>
            <person name="Liu C."/>
            <person name="Yu Y."/>
            <person name="Liu S."/>
            <person name="Lin W."/>
            <person name="Guo K."/>
            <person name="Jin S."/>
            <person name="Xu P."/>
            <person name="Storey K.B."/>
            <person name="Huan P."/>
            <person name="Zhang T."/>
            <person name="Zhou Y."/>
            <person name="Zhang J."/>
            <person name="Lin C."/>
            <person name="Li X."/>
            <person name="Xing L."/>
            <person name="Huo D."/>
            <person name="Sun M."/>
            <person name="Wang L."/>
            <person name="Mercier A."/>
            <person name="Li F."/>
            <person name="Yang H."/>
            <person name="Xiang J."/>
        </authorList>
    </citation>
    <scope>NUCLEOTIDE SEQUENCE [LARGE SCALE GENOMIC DNA]</scope>
    <source>
        <strain evidence="8">Shaxun</strain>
        <tissue evidence="8">Muscle</tissue>
    </source>
</reference>
<organism evidence="8 9">
    <name type="scientific">Stichopus japonicus</name>
    <name type="common">Sea cucumber</name>
    <dbReference type="NCBI Taxonomy" id="307972"/>
    <lineage>
        <taxon>Eukaryota</taxon>
        <taxon>Metazoa</taxon>
        <taxon>Echinodermata</taxon>
        <taxon>Eleutherozoa</taxon>
        <taxon>Echinozoa</taxon>
        <taxon>Holothuroidea</taxon>
        <taxon>Aspidochirotacea</taxon>
        <taxon>Aspidochirotida</taxon>
        <taxon>Stichopodidae</taxon>
        <taxon>Apostichopus</taxon>
    </lineage>
</organism>
<feature type="domain" description="Protein kinase" evidence="7">
    <location>
        <begin position="276"/>
        <end position="519"/>
    </location>
</feature>
<dbReference type="GO" id="GO:0004714">
    <property type="term" value="F:transmembrane receptor protein tyrosine kinase activity"/>
    <property type="evidence" value="ECO:0007669"/>
    <property type="project" value="TreeGrafter"/>
</dbReference>
<evidence type="ECO:0000313" key="8">
    <source>
        <dbReference type="EMBL" id="PIK43904.1"/>
    </source>
</evidence>
<dbReference type="EMBL" id="MRZV01000815">
    <property type="protein sequence ID" value="PIK43904.1"/>
    <property type="molecule type" value="Genomic_DNA"/>
</dbReference>
<keyword evidence="9" id="KW-1185">Reference proteome</keyword>
<dbReference type="Proteomes" id="UP000230750">
    <property type="component" value="Unassembled WGS sequence"/>
</dbReference>
<dbReference type="GO" id="GO:0043235">
    <property type="term" value="C:receptor complex"/>
    <property type="evidence" value="ECO:0007669"/>
    <property type="project" value="TreeGrafter"/>
</dbReference>
<evidence type="ECO:0000313" key="9">
    <source>
        <dbReference type="Proteomes" id="UP000230750"/>
    </source>
</evidence>
<dbReference type="STRING" id="307972.A0A2G8K7C6"/>
<dbReference type="SUPFAM" id="SSF48726">
    <property type="entry name" value="Immunoglobulin"/>
    <property type="match status" value="1"/>
</dbReference>
<evidence type="ECO:0000256" key="4">
    <source>
        <dbReference type="ARBA" id="ARBA00023136"/>
    </source>
</evidence>
<dbReference type="InterPro" id="IPR001245">
    <property type="entry name" value="Ser-Thr/Tyr_kinase_cat_dom"/>
</dbReference>
<sequence length="519" mass="58915">MLNSTRRKTKTFSASCCAEFALPLNQTMIEWSAEFTDEFIITSEFQEARRLESRNTKLCSNVNVKAEIVLRETNLTCVMKNTFNISANLNVHGFYLNTIEMITPPKVEVAKSENTTIKCQTGVEEKREVILQWLNHTNWETVTVPSHRSPYRGDLFLWRFDIQTTVGGTYRCLLIRRDGETYSASDTAVVVVLTDSLNTLTVFVATSFGFVLCVVLTLLMCIIYKCSSKIHSKRQREKIITQTPIPMEALPTANHEVANSRNNYDDYDMNDESRNNDEDEEISTGDKLTLFKRTSRRGKRRERWIGQFKKGTKDEKIVHTFTCGAAASLVDNRVWWSYCSRILTLPAHSNIIRTIDVCKIQGVTYCIQEKLTFGSLRKRLEASRQNPLVSTELASYALNVISGVNFLHSNGWLHPGLSAGKILLTNSGKSCKLYDFCLATDAKAVMSSIVKGKNILPVSFATEAIFRKQYNEESDTWAVGVLLWELFSSGAKVPVYKTNQQKPTYEDILEMLHVLMTVK</sequence>
<keyword evidence="3 6" id="KW-1133">Transmembrane helix</keyword>
<comment type="subcellular location">
    <subcellularLocation>
        <location evidence="1">Membrane</location>
    </subcellularLocation>
</comment>